<dbReference type="STRING" id="97331.A0A437A4X0"/>
<protein>
    <recommendedName>
        <fullName evidence="3">Nucleoside phosphorylase domain-containing protein</fullName>
    </recommendedName>
</protein>
<dbReference type="GO" id="GO:0009116">
    <property type="term" value="P:nucleoside metabolic process"/>
    <property type="evidence" value="ECO:0007669"/>
    <property type="project" value="InterPro"/>
</dbReference>
<dbReference type="InterPro" id="IPR053137">
    <property type="entry name" value="NLR-like"/>
</dbReference>
<keyword evidence="2" id="KW-1185">Reference proteome</keyword>
<dbReference type="Gene3D" id="3.40.50.1580">
    <property type="entry name" value="Nucleoside phosphorylase domain"/>
    <property type="match status" value="1"/>
</dbReference>
<organism evidence="1 2">
    <name type="scientific">Arthrobotrys flagrans</name>
    <name type="common">Nematode-trapping fungus</name>
    <name type="synonym">Trichothecium flagrans</name>
    <dbReference type="NCBI Taxonomy" id="97331"/>
    <lineage>
        <taxon>Eukaryota</taxon>
        <taxon>Fungi</taxon>
        <taxon>Dikarya</taxon>
        <taxon>Ascomycota</taxon>
        <taxon>Pezizomycotina</taxon>
        <taxon>Orbiliomycetes</taxon>
        <taxon>Orbiliales</taxon>
        <taxon>Orbiliaceae</taxon>
        <taxon>Arthrobotrys</taxon>
    </lineage>
</organism>
<reference evidence="1 2" key="1">
    <citation type="submission" date="2019-01" db="EMBL/GenBank/DDBJ databases">
        <title>Intercellular communication is required for trap formation in the nematode-trapping fungus Duddingtonia flagrans.</title>
        <authorList>
            <person name="Youssar L."/>
            <person name="Wernet V."/>
            <person name="Hensel N."/>
            <person name="Hildebrandt H.-G."/>
            <person name="Fischer R."/>
        </authorList>
    </citation>
    <scope>NUCLEOTIDE SEQUENCE [LARGE SCALE GENOMIC DNA]</scope>
    <source>
        <strain evidence="1 2">CBS H-5679</strain>
    </source>
</reference>
<dbReference type="GeneID" id="93586750"/>
<dbReference type="SUPFAM" id="SSF53167">
    <property type="entry name" value="Purine and uridine phosphorylases"/>
    <property type="match status" value="1"/>
</dbReference>
<dbReference type="RefSeq" id="XP_067491693.1">
    <property type="nucleotide sequence ID" value="XM_067633534.1"/>
</dbReference>
<evidence type="ECO:0000313" key="1">
    <source>
        <dbReference type="EMBL" id="RVD86149.1"/>
    </source>
</evidence>
<dbReference type="Proteomes" id="UP000283090">
    <property type="component" value="Unassembled WGS sequence"/>
</dbReference>
<dbReference type="AlphaFoldDB" id="A0A437A4X0"/>
<comment type="caution">
    <text evidence="1">The sequence shown here is derived from an EMBL/GenBank/DDBJ whole genome shotgun (WGS) entry which is preliminary data.</text>
</comment>
<evidence type="ECO:0008006" key="3">
    <source>
        <dbReference type="Google" id="ProtNLM"/>
    </source>
</evidence>
<dbReference type="EMBL" id="SAEB01000006">
    <property type="protein sequence ID" value="RVD86149.1"/>
    <property type="molecule type" value="Genomic_DNA"/>
</dbReference>
<dbReference type="VEuPathDB" id="FungiDB:DFL_004439"/>
<dbReference type="OrthoDB" id="1577640at2759"/>
<sequence>MEPDPSLLRPVTEYTIGWICALALEQTVSGSVLDRIHSYRRHHDVPLDGNNLYILGNIGGHNIAIATLPKELYGNIKAAIIAAQLLSVLQSTKILFMVGIGGRIPNLDEGVDVRLGDVVVSVPEGRHSGVVKWDMGKTEKGSKLNRTGSLNRPPEKLLNAINNPQFQHNLFGSQISNYVAEVHEKYSNLRAFSYLGPEGDNLYQAVYEHKNEKSRTYHACNPTRTAQRKPRISEDSTLVL</sequence>
<name>A0A437A4X0_ARTFL</name>
<accession>A0A437A4X0</accession>
<dbReference type="InterPro" id="IPR035994">
    <property type="entry name" value="Nucleoside_phosphorylase_sf"/>
</dbReference>
<dbReference type="PANTHER" id="PTHR46082:SF11">
    <property type="entry name" value="AAA+ ATPASE DOMAIN-CONTAINING PROTEIN-RELATED"/>
    <property type="match status" value="1"/>
</dbReference>
<dbReference type="GO" id="GO:0003824">
    <property type="term" value="F:catalytic activity"/>
    <property type="evidence" value="ECO:0007669"/>
    <property type="project" value="InterPro"/>
</dbReference>
<proteinExistence type="predicted"/>
<dbReference type="PANTHER" id="PTHR46082">
    <property type="entry name" value="ATP/GTP-BINDING PROTEIN-RELATED"/>
    <property type="match status" value="1"/>
</dbReference>
<gene>
    <name evidence="1" type="ORF">DFL_004439</name>
</gene>
<evidence type="ECO:0000313" key="2">
    <source>
        <dbReference type="Proteomes" id="UP000283090"/>
    </source>
</evidence>